<comment type="caution">
    <text evidence="1">The sequence shown here is derived from an EMBL/GenBank/DDBJ whole genome shotgun (WGS) entry which is preliminary data.</text>
</comment>
<keyword evidence="2" id="KW-1185">Reference proteome</keyword>
<evidence type="ECO:0000313" key="1">
    <source>
        <dbReference type="EMBL" id="KAI5680825.1"/>
    </source>
</evidence>
<proteinExistence type="predicted"/>
<protein>
    <submittedName>
        <fullName evidence="1">Uncharacterized protein</fullName>
    </submittedName>
</protein>
<dbReference type="EMBL" id="CM044701">
    <property type="protein sequence ID" value="KAI5680825.1"/>
    <property type="molecule type" value="Genomic_DNA"/>
</dbReference>
<gene>
    <name evidence="1" type="ORF">M9H77_02052</name>
</gene>
<accession>A0ACC0C7A5</accession>
<name>A0ACC0C7A5_CATRO</name>
<dbReference type="Proteomes" id="UP001060085">
    <property type="component" value="Linkage Group LG01"/>
</dbReference>
<evidence type="ECO:0000313" key="2">
    <source>
        <dbReference type="Proteomes" id="UP001060085"/>
    </source>
</evidence>
<organism evidence="1 2">
    <name type="scientific">Catharanthus roseus</name>
    <name type="common">Madagascar periwinkle</name>
    <name type="synonym">Vinca rosea</name>
    <dbReference type="NCBI Taxonomy" id="4058"/>
    <lineage>
        <taxon>Eukaryota</taxon>
        <taxon>Viridiplantae</taxon>
        <taxon>Streptophyta</taxon>
        <taxon>Embryophyta</taxon>
        <taxon>Tracheophyta</taxon>
        <taxon>Spermatophyta</taxon>
        <taxon>Magnoliopsida</taxon>
        <taxon>eudicotyledons</taxon>
        <taxon>Gunneridae</taxon>
        <taxon>Pentapetalae</taxon>
        <taxon>asterids</taxon>
        <taxon>lamiids</taxon>
        <taxon>Gentianales</taxon>
        <taxon>Apocynaceae</taxon>
        <taxon>Rauvolfioideae</taxon>
        <taxon>Vinceae</taxon>
        <taxon>Catharanthinae</taxon>
        <taxon>Catharanthus</taxon>
    </lineage>
</organism>
<sequence length="259" mass="28315">MLLRSSSTPFLNSGTLQKKDSFPEPQEPILKMIPLPRSYSSISFSSSNGGDQSSFNKIPRAFSETDLISAIEKKTSDKLLFLSHSGLNLQEGFETGIQNDESLTELMMGGGGGGGGGKISCGGGGGNDENEDGSENGEDWDDHGRNGDIDVYYKKLIKANPENPLLLSNYARFLKEVRADFEKAEEYCGRAVKVSPDDGNILSLYAELIWQKNKNPILSENYFDHAIQASPEDCYVLASYANFLWDAEEEKIDAIAASS</sequence>
<reference evidence="2" key="1">
    <citation type="journal article" date="2023" name="Nat. Plants">
        <title>Single-cell RNA sequencing provides a high-resolution roadmap for understanding the multicellular compartmentation of specialized metabolism.</title>
        <authorList>
            <person name="Sun S."/>
            <person name="Shen X."/>
            <person name="Li Y."/>
            <person name="Li Y."/>
            <person name="Wang S."/>
            <person name="Li R."/>
            <person name="Zhang H."/>
            <person name="Shen G."/>
            <person name="Guo B."/>
            <person name="Wei J."/>
            <person name="Xu J."/>
            <person name="St-Pierre B."/>
            <person name="Chen S."/>
            <person name="Sun C."/>
        </authorList>
    </citation>
    <scope>NUCLEOTIDE SEQUENCE [LARGE SCALE GENOMIC DNA]</scope>
</reference>